<keyword evidence="1" id="KW-0245">EGF-like domain</keyword>
<feature type="domain" description="EGF-like calcium-binding" evidence="6">
    <location>
        <begin position="23"/>
        <end position="64"/>
    </location>
</feature>
<dbReference type="GO" id="GO:0005509">
    <property type="term" value="F:calcium ion binding"/>
    <property type="evidence" value="ECO:0007669"/>
    <property type="project" value="InterPro"/>
</dbReference>
<proteinExistence type="predicted"/>
<accession>T1EH57</accession>
<reference evidence="7 9" key="2">
    <citation type="journal article" date="2013" name="Nature">
        <title>Insights into bilaterian evolution from three spiralian genomes.</title>
        <authorList>
            <person name="Simakov O."/>
            <person name="Marletaz F."/>
            <person name="Cho S.J."/>
            <person name="Edsinger-Gonzales E."/>
            <person name="Havlak P."/>
            <person name="Hellsten U."/>
            <person name="Kuo D.H."/>
            <person name="Larsson T."/>
            <person name="Lv J."/>
            <person name="Arendt D."/>
            <person name="Savage R."/>
            <person name="Osoegawa K."/>
            <person name="de Jong P."/>
            <person name="Grimwood J."/>
            <person name="Chapman J.A."/>
            <person name="Shapiro H."/>
            <person name="Aerts A."/>
            <person name="Otillar R.P."/>
            <person name="Terry A.Y."/>
            <person name="Boore J.L."/>
            <person name="Grigoriev I.V."/>
            <person name="Lindberg D.R."/>
            <person name="Seaver E.C."/>
            <person name="Weisblat D.A."/>
            <person name="Putnam N.H."/>
            <person name="Rokhsar D.S."/>
        </authorList>
    </citation>
    <scope>NUCLEOTIDE SEQUENCE</scope>
</reference>
<evidence type="ECO:0000256" key="2">
    <source>
        <dbReference type="ARBA" id="ARBA00022729"/>
    </source>
</evidence>
<dbReference type="InParanoid" id="T1EH57"/>
<dbReference type="PANTHER" id="PTHR24034">
    <property type="entry name" value="EGF-LIKE DOMAIN-CONTAINING PROTEIN"/>
    <property type="match status" value="1"/>
</dbReference>
<dbReference type="PROSITE" id="PS00010">
    <property type="entry name" value="ASX_HYDROXYL"/>
    <property type="match status" value="1"/>
</dbReference>
<evidence type="ECO:0000256" key="5">
    <source>
        <dbReference type="ARBA" id="ARBA00023180"/>
    </source>
</evidence>
<dbReference type="Pfam" id="PF07645">
    <property type="entry name" value="EGF_CA"/>
    <property type="match status" value="2"/>
</dbReference>
<keyword evidence="3" id="KW-0677">Repeat</keyword>
<keyword evidence="5" id="KW-0325">Glycoprotein</keyword>
<dbReference type="KEGG" id="hro:HELRODRAFT_125408"/>
<gene>
    <name evidence="8" type="primary">20195907</name>
    <name evidence="7" type="ORF">HELRODRAFT_125408</name>
</gene>
<dbReference type="STRING" id="6412.T1EH57"/>
<dbReference type="EMBL" id="KB097656">
    <property type="protein sequence ID" value="ESN92236.1"/>
    <property type="molecule type" value="Genomic_DNA"/>
</dbReference>
<evidence type="ECO:0000313" key="8">
    <source>
        <dbReference type="EnsemblMetazoa" id="HelroP125408"/>
    </source>
</evidence>
<dbReference type="CDD" id="cd00054">
    <property type="entry name" value="EGF_CA"/>
    <property type="match status" value="1"/>
</dbReference>
<dbReference type="GeneID" id="20195907"/>
<name>T1EH57_HELRO</name>
<dbReference type="PROSITE" id="PS01187">
    <property type="entry name" value="EGF_CA"/>
    <property type="match status" value="1"/>
</dbReference>
<dbReference type="InterPro" id="IPR001881">
    <property type="entry name" value="EGF-like_Ca-bd_dom"/>
</dbReference>
<keyword evidence="2" id="KW-0732">Signal</keyword>
<protein>
    <recommendedName>
        <fullName evidence="6">EGF-like calcium-binding domain-containing protein</fullName>
    </recommendedName>
</protein>
<dbReference type="OrthoDB" id="41109at2759"/>
<keyword evidence="9" id="KW-1185">Reference proteome</keyword>
<dbReference type="InterPro" id="IPR018097">
    <property type="entry name" value="EGF_Ca-bd_CS"/>
</dbReference>
<sequence>ICVNTNGSFTCSCYSGYAVNGVNTNECDKTGFSFTTSSNCTNLDGGFECKCKDGYVKSNSGSCTDIDECQGLKICGAGNCTNTNGSYYCQCP</sequence>
<dbReference type="PANTHER" id="PTHR24034:SF140">
    <property type="entry name" value="LATENT-TRANSFORMING GROWTH FACTOR BETA-BINDING PROTEIN 1"/>
    <property type="match status" value="1"/>
</dbReference>
<organism evidence="8 9">
    <name type="scientific">Helobdella robusta</name>
    <name type="common">Californian leech</name>
    <dbReference type="NCBI Taxonomy" id="6412"/>
    <lineage>
        <taxon>Eukaryota</taxon>
        <taxon>Metazoa</taxon>
        <taxon>Spiralia</taxon>
        <taxon>Lophotrochozoa</taxon>
        <taxon>Annelida</taxon>
        <taxon>Clitellata</taxon>
        <taxon>Hirudinea</taxon>
        <taxon>Rhynchobdellida</taxon>
        <taxon>Glossiphoniidae</taxon>
        <taxon>Helobdella</taxon>
    </lineage>
</organism>
<dbReference type="Proteomes" id="UP000015101">
    <property type="component" value="Unassembled WGS sequence"/>
</dbReference>
<evidence type="ECO:0000256" key="4">
    <source>
        <dbReference type="ARBA" id="ARBA00023157"/>
    </source>
</evidence>
<evidence type="ECO:0000313" key="9">
    <source>
        <dbReference type="Proteomes" id="UP000015101"/>
    </source>
</evidence>
<keyword evidence="4" id="KW-1015">Disulfide bond</keyword>
<evidence type="ECO:0000256" key="1">
    <source>
        <dbReference type="ARBA" id="ARBA00022536"/>
    </source>
</evidence>
<dbReference type="InterPro" id="IPR050751">
    <property type="entry name" value="ECM_structural_protein"/>
</dbReference>
<dbReference type="InterPro" id="IPR000152">
    <property type="entry name" value="EGF-type_Asp/Asn_hydroxyl_site"/>
</dbReference>
<dbReference type="CTD" id="20195907"/>
<dbReference type="eggNOG" id="KOG1217">
    <property type="taxonomic scope" value="Eukaryota"/>
</dbReference>
<dbReference type="FunFam" id="2.10.25.10:FF:000005">
    <property type="entry name" value="Fibrillin 2"/>
    <property type="match status" value="1"/>
</dbReference>
<dbReference type="HOGENOM" id="CLU_004826_9_3_1"/>
<dbReference type="InterPro" id="IPR049883">
    <property type="entry name" value="NOTCH1_EGF-like"/>
</dbReference>
<dbReference type="RefSeq" id="XP_009029620.1">
    <property type="nucleotide sequence ID" value="XM_009031372.1"/>
</dbReference>
<dbReference type="SMART" id="SM00179">
    <property type="entry name" value="EGF_CA"/>
    <property type="match status" value="2"/>
</dbReference>
<evidence type="ECO:0000313" key="7">
    <source>
        <dbReference type="EMBL" id="ESN92236.1"/>
    </source>
</evidence>
<dbReference type="EnsemblMetazoa" id="HelroT125408">
    <property type="protein sequence ID" value="HelroP125408"/>
    <property type="gene ID" value="HelroG125408"/>
</dbReference>
<dbReference type="EMBL" id="AMQM01007655">
    <property type="status" value="NOT_ANNOTATED_CDS"/>
    <property type="molecule type" value="Genomic_DNA"/>
</dbReference>
<dbReference type="OMA" id="CEEETAC"/>
<feature type="domain" description="EGF-like calcium-binding" evidence="6">
    <location>
        <begin position="65"/>
        <end position="92"/>
    </location>
</feature>
<evidence type="ECO:0000256" key="3">
    <source>
        <dbReference type="ARBA" id="ARBA00022737"/>
    </source>
</evidence>
<dbReference type="InterPro" id="IPR009030">
    <property type="entry name" value="Growth_fac_rcpt_cys_sf"/>
</dbReference>
<reference evidence="9" key="1">
    <citation type="submission" date="2012-12" db="EMBL/GenBank/DDBJ databases">
        <authorList>
            <person name="Hellsten U."/>
            <person name="Grimwood J."/>
            <person name="Chapman J.A."/>
            <person name="Shapiro H."/>
            <person name="Aerts A."/>
            <person name="Otillar R.P."/>
            <person name="Terry A.Y."/>
            <person name="Boore J.L."/>
            <person name="Simakov O."/>
            <person name="Marletaz F."/>
            <person name="Cho S.-J."/>
            <person name="Edsinger-Gonzales E."/>
            <person name="Havlak P."/>
            <person name="Kuo D.-H."/>
            <person name="Larsson T."/>
            <person name="Lv J."/>
            <person name="Arendt D."/>
            <person name="Savage R."/>
            <person name="Osoegawa K."/>
            <person name="de Jong P."/>
            <person name="Lindberg D.R."/>
            <person name="Seaver E.C."/>
            <person name="Weisblat D.A."/>
            <person name="Putnam N.H."/>
            <person name="Grigoriev I.V."/>
            <person name="Rokhsar D.S."/>
        </authorList>
    </citation>
    <scope>NUCLEOTIDE SEQUENCE</scope>
</reference>
<dbReference type="SUPFAM" id="SSF57184">
    <property type="entry name" value="Growth factor receptor domain"/>
    <property type="match status" value="1"/>
</dbReference>
<reference evidence="8" key="3">
    <citation type="submission" date="2015-06" db="UniProtKB">
        <authorList>
            <consortium name="EnsemblMetazoa"/>
        </authorList>
    </citation>
    <scope>IDENTIFICATION</scope>
</reference>
<dbReference type="AlphaFoldDB" id="T1EH57"/>
<dbReference type="Gene3D" id="2.10.25.10">
    <property type="entry name" value="Laminin"/>
    <property type="match status" value="3"/>
</dbReference>
<evidence type="ECO:0000259" key="6">
    <source>
        <dbReference type="SMART" id="SM00179"/>
    </source>
</evidence>